<reference evidence="1" key="1">
    <citation type="submission" date="2023-08" db="EMBL/GenBank/DDBJ databases">
        <authorList>
            <person name="Alioto T."/>
            <person name="Alioto T."/>
            <person name="Gomez Garrido J."/>
        </authorList>
    </citation>
    <scope>NUCLEOTIDE SEQUENCE</scope>
</reference>
<accession>A0AA36FJJ7</accession>
<evidence type="ECO:0000313" key="2">
    <source>
        <dbReference type="Proteomes" id="UP001162480"/>
    </source>
</evidence>
<gene>
    <name evidence="1" type="ORF">OCTVUL_1B028311</name>
</gene>
<proteinExistence type="predicted"/>
<dbReference type="AlphaFoldDB" id="A0AA36FJJ7"/>
<sequence>MSEKGKEKSGTHRIETKGNMREKMAVFIGDLERDCNRASMECFEKCLFQIDLEDGSQFTLVFLGKTPAFPDFYVNLMLHSPVELDNKYTAHRCQDYLQCYLKTGLS</sequence>
<evidence type="ECO:0000313" key="1">
    <source>
        <dbReference type="EMBL" id="CAI9740002.1"/>
    </source>
</evidence>
<dbReference type="EMBL" id="OX597837">
    <property type="protein sequence ID" value="CAI9740002.1"/>
    <property type="molecule type" value="Genomic_DNA"/>
</dbReference>
<dbReference type="Proteomes" id="UP001162480">
    <property type="component" value="Chromosome 24"/>
</dbReference>
<keyword evidence="2" id="KW-1185">Reference proteome</keyword>
<protein>
    <submittedName>
        <fullName evidence="1">Uncharacterized protein</fullName>
    </submittedName>
</protein>
<name>A0AA36FJJ7_OCTVU</name>
<organism evidence="1 2">
    <name type="scientific">Octopus vulgaris</name>
    <name type="common">Common octopus</name>
    <dbReference type="NCBI Taxonomy" id="6645"/>
    <lineage>
        <taxon>Eukaryota</taxon>
        <taxon>Metazoa</taxon>
        <taxon>Spiralia</taxon>
        <taxon>Lophotrochozoa</taxon>
        <taxon>Mollusca</taxon>
        <taxon>Cephalopoda</taxon>
        <taxon>Coleoidea</taxon>
        <taxon>Octopodiformes</taxon>
        <taxon>Octopoda</taxon>
        <taxon>Incirrata</taxon>
        <taxon>Octopodidae</taxon>
        <taxon>Octopus</taxon>
    </lineage>
</organism>